<comment type="caution">
    <text evidence="2">The sequence shown here is derived from an EMBL/GenBank/DDBJ whole genome shotgun (WGS) entry which is preliminary data.</text>
</comment>
<feature type="compositionally biased region" description="Basic and acidic residues" evidence="1">
    <location>
        <begin position="1"/>
        <end position="20"/>
    </location>
</feature>
<gene>
    <name evidence="2" type="ORF">Tco_0773071</name>
</gene>
<keyword evidence="3" id="KW-1185">Reference proteome</keyword>
<proteinExistence type="predicted"/>
<evidence type="ECO:0000256" key="1">
    <source>
        <dbReference type="SAM" id="MobiDB-lite"/>
    </source>
</evidence>
<dbReference type="EMBL" id="BQNB010011427">
    <property type="protein sequence ID" value="GJS90435.1"/>
    <property type="molecule type" value="Genomic_DNA"/>
</dbReference>
<evidence type="ECO:0000313" key="2">
    <source>
        <dbReference type="EMBL" id="GJS90435.1"/>
    </source>
</evidence>
<dbReference type="Proteomes" id="UP001151760">
    <property type="component" value="Unassembled WGS sequence"/>
</dbReference>
<sequence>MFGDRGIQKERREERPRDTYDGSSEAMFADLGHFSYAAIQKAFRLPRLLRTNTRKCKGGVACYIHSYCCCRESRQIIQSGKILDHKPESALWLYTQPEAISVSATFHFSSANAFLHTSS</sequence>
<reference evidence="2" key="2">
    <citation type="submission" date="2022-01" db="EMBL/GenBank/DDBJ databases">
        <authorList>
            <person name="Yamashiro T."/>
            <person name="Shiraishi A."/>
            <person name="Satake H."/>
            <person name="Nakayama K."/>
        </authorList>
    </citation>
    <scope>NUCLEOTIDE SEQUENCE</scope>
</reference>
<name>A0ABQ4ZJU3_9ASTR</name>
<reference evidence="2" key="1">
    <citation type="journal article" date="2022" name="Int. J. Mol. Sci.">
        <title>Draft Genome of Tanacetum Coccineum: Genomic Comparison of Closely Related Tanacetum-Family Plants.</title>
        <authorList>
            <person name="Yamashiro T."/>
            <person name="Shiraishi A."/>
            <person name="Nakayama K."/>
            <person name="Satake H."/>
        </authorList>
    </citation>
    <scope>NUCLEOTIDE SEQUENCE</scope>
</reference>
<feature type="region of interest" description="Disordered" evidence="1">
    <location>
        <begin position="1"/>
        <end position="22"/>
    </location>
</feature>
<evidence type="ECO:0000313" key="3">
    <source>
        <dbReference type="Proteomes" id="UP001151760"/>
    </source>
</evidence>
<protein>
    <submittedName>
        <fullName evidence="2">Uncharacterized protein</fullName>
    </submittedName>
</protein>
<organism evidence="2 3">
    <name type="scientific">Tanacetum coccineum</name>
    <dbReference type="NCBI Taxonomy" id="301880"/>
    <lineage>
        <taxon>Eukaryota</taxon>
        <taxon>Viridiplantae</taxon>
        <taxon>Streptophyta</taxon>
        <taxon>Embryophyta</taxon>
        <taxon>Tracheophyta</taxon>
        <taxon>Spermatophyta</taxon>
        <taxon>Magnoliopsida</taxon>
        <taxon>eudicotyledons</taxon>
        <taxon>Gunneridae</taxon>
        <taxon>Pentapetalae</taxon>
        <taxon>asterids</taxon>
        <taxon>campanulids</taxon>
        <taxon>Asterales</taxon>
        <taxon>Asteraceae</taxon>
        <taxon>Asteroideae</taxon>
        <taxon>Anthemideae</taxon>
        <taxon>Anthemidinae</taxon>
        <taxon>Tanacetum</taxon>
    </lineage>
</organism>
<accession>A0ABQ4ZJU3</accession>